<dbReference type="PANTHER" id="PTHR38032:SF1">
    <property type="entry name" value="RNA-BINDING PROTEIN KHPB N-TERMINAL DOMAIN-CONTAINING PROTEIN"/>
    <property type="match status" value="1"/>
</dbReference>
<dbReference type="OrthoDB" id="9816426at2"/>
<dbReference type="STRING" id="937334.SAMN05444406_10161"/>
<dbReference type="InterPro" id="IPR046865">
    <property type="entry name" value="FapA_b_solenoid"/>
</dbReference>
<dbReference type="EMBL" id="FOXR01000001">
    <property type="protein sequence ID" value="SFP60223.1"/>
    <property type="molecule type" value="Genomic_DNA"/>
</dbReference>
<keyword evidence="4" id="KW-1185">Reference proteome</keyword>
<evidence type="ECO:0000313" key="4">
    <source>
        <dbReference type="Proteomes" id="UP000198577"/>
    </source>
</evidence>
<dbReference type="Pfam" id="PF14804">
    <property type="entry name" value="Jag_N"/>
    <property type="match status" value="1"/>
</dbReference>
<dbReference type="RefSeq" id="WP_092281789.1">
    <property type="nucleotide sequence ID" value="NZ_FOXR01000001.1"/>
</dbReference>
<feature type="domain" description="RNA-binding protein KhpB N-terminal" evidence="2">
    <location>
        <begin position="6"/>
        <end position="56"/>
    </location>
</feature>
<dbReference type="SMART" id="SM01245">
    <property type="entry name" value="Jag_N"/>
    <property type="match status" value="1"/>
</dbReference>
<dbReference type="InterPro" id="IPR046866">
    <property type="entry name" value="FapA_N"/>
</dbReference>
<dbReference type="AlphaFoldDB" id="A0A1I5RP04"/>
<dbReference type="InterPro" id="IPR005646">
    <property type="entry name" value="FapA"/>
</dbReference>
<dbReference type="Pfam" id="PF03961">
    <property type="entry name" value="FapA"/>
    <property type="match status" value="1"/>
</dbReference>
<feature type="coiled-coil region" evidence="1">
    <location>
        <begin position="471"/>
        <end position="508"/>
    </location>
</feature>
<organism evidence="3 4">
    <name type="scientific">Caldicoprobacter faecalis</name>
    <dbReference type="NCBI Taxonomy" id="937334"/>
    <lineage>
        <taxon>Bacteria</taxon>
        <taxon>Bacillati</taxon>
        <taxon>Bacillota</taxon>
        <taxon>Clostridia</taxon>
        <taxon>Caldicoprobacterales</taxon>
        <taxon>Caldicoprobacteraceae</taxon>
        <taxon>Caldicoprobacter</taxon>
    </lineage>
</organism>
<dbReference type="InterPro" id="IPR032782">
    <property type="entry name" value="KhpB_N"/>
</dbReference>
<dbReference type="PANTHER" id="PTHR38032">
    <property type="entry name" value="POLYMERASE-RELATED"/>
    <property type="match status" value="1"/>
</dbReference>
<name>A0A1I5RP04_9FIRM</name>
<dbReference type="Gene3D" id="3.30.30.80">
    <property type="entry name" value="probable RNA-binding protein from clostridium symbiosum atcc 14940"/>
    <property type="match status" value="1"/>
</dbReference>
<protein>
    <recommendedName>
        <fullName evidence="2">RNA-binding protein KhpB N-terminal domain-containing protein</fullName>
    </recommendedName>
</protein>
<evidence type="ECO:0000256" key="1">
    <source>
        <dbReference type="SAM" id="Coils"/>
    </source>
</evidence>
<proteinExistence type="predicted"/>
<evidence type="ECO:0000313" key="3">
    <source>
        <dbReference type="EMBL" id="SFP60223.1"/>
    </source>
</evidence>
<keyword evidence="1" id="KW-0175">Coiled coil</keyword>
<dbReference type="Pfam" id="PF20250">
    <property type="entry name" value="FapA_N"/>
    <property type="match status" value="1"/>
</dbReference>
<accession>A0A1I5RP04</accession>
<dbReference type="Proteomes" id="UP000198577">
    <property type="component" value="Unassembled WGS sequence"/>
</dbReference>
<gene>
    <name evidence="3" type="ORF">SAMN05444406_10161</name>
</gene>
<sequence length="599" mass="65405">MRREVIVEGSTYNAALERGLKALGTEPGKAKVEVIQEGKTMMGIVVKPYKLLLYVEEESQQAEESQGKRPPQSFALEYKEDGVYLTVFIPPSKFTKSDEETIMHHLRRKRIEGLKADAVAQAMYINPGRPVKIAEPQPELPVDEEVFVYISQDGMQATIMLLPPEGGRLLTYQDVVQALKDKGVVYGIDEDAIRQALNSRRYGQEVIVARGQPPQDGEDARLTYHFNPEKKSKPEIREDGTVNYHSLDNIENVAKGQVLVTLTPPTPGVDGKTVRGTTVPAKPGKPLALPAGKNVVVSDDGLKLLAAIDGKVEMIGGRVHVYSVHEVKNNVDNSTGNINFVGSVIIHGNVLSGFEVRAGGSIEVRGVVEGATLIAEGNVVLRKGLQGMKKGVIRAGGSVTARFIENGNVYAKGDVTAGVIMHSNVVSGQYVRLIGKRALIVGGRVHAVLGISASTIGSPMATATILEVGVSPEIRQEYEELKGELQRLEKEQQKVEQVLAVLSKMESSGRLPPDKLIIKQKALRVRNEYSVKIPTIKARLFELEEAFLRGAQGKVHVKKVVYPGVSITIGQSTLNIKDPIKYVTFLRDEGEIRFVTYEG</sequence>
<dbReference type="InterPro" id="IPR038247">
    <property type="entry name" value="Jag_N_dom_sf"/>
</dbReference>
<reference evidence="3 4" key="1">
    <citation type="submission" date="2016-10" db="EMBL/GenBank/DDBJ databases">
        <authorList>
            <person name="de Groot N.N."/>
        </authorList>
    </citation>
    <scope>NUCLEOTIDE SEQUENCE [LARGE SCALE GENOMIC DNA]</scope>
    <source>
        <strain evidence="3 4">DSM 20678</strain>
    </source>
</reference>
<evidence type="ECO:0000259" key="2">
    <source>
        <dbReference type="SMART" id="SM01245"/>
    </source>
</evidence>